<evidence type="ECO:0000313" key="2">
    <source>
        <dbReference type="EMBL" id="MCY0093284.1"/>
    </source>
</evidence>
<dbReference type="PANTHER" id="PTHR43194:SF2">
    <property type="entry name" value="PEROXISOMAL MEMBRANE PROTEIN LPX1"/>
    <property type="match status" value="1"/>
</dbReference>
<organism evidence="2 3">
    <name type="scientific">Hoeflea ulvae</name>
    <dbReference type="NCBI Taxonomy" id="2983764"/>
    <lineage>
        <taxon>Bacteria</taxon>
        <taxon>Pseudomonadati</taxon>
        <taxon>Pseudomonadota</taxon>
        <taxon>Alphaproteobacteria</taxon>
        <taxon>Hyphomicrobiales</taxon>
        <taxon>Rhizobiaceae</taxon>
        <taxon>Hoeflea</taxon>
    </lineage>
</organism>
<proteinExistence type="predicted"/>
<evidence type="ECO:0000259" key="1">
    <source>
        <dbReference type="Pfam" id="PF12697"/>
    </source>
</evidence>
<name>A0ABT3YBW4_9HYPH</name>
<feature type="domain" description="AB hydrolase-1" evidence="1">
    <location>
        <begin position="164"/>
        <end position="398"/>
    </location>
</feature>
<accession>A0ABT3YBW4</accession>
<reference evidence="2" key="1">
    <citation type="submission" date="2022-10" db="EMBL/GenBank/DDBJ databases">
        <title>Hoeflea sp. J2-29, isolated from marine algae.</title>
        <authorList>
            <person name="Kristyanto S."/>
            <person name="Kim J.M."/>
            <person name="Jeon C.O."/>
        </authorList>
    </citation>
    <scope>NUCLEOTIDE SEQUENCE</scope>
    <source>
        <strain evidence="2">J2-29</strain>
    </source>
</reference>
<dbReference type="RefSeq" id="WP_267611253.1">
    <property type="nucleotide sequence ID" value="NZ_JAOVZQ010000001.1"/>
</dbReference>
<evidence type="ECO:0000313" key="3">
    <source>
        <dbReference type="Proteomes" id="UP001081283"/>
    </source>
</evidence>
<dbReference type="PANTHER" id="PTHR43194">
    <property type="entry name" value="HYDROLASE ALPHA/BETA FOLD FAMILY"/>
    <property type="match status" value="1"/>
</dbReference>
<sequence length="411" mass="44832">MTLDLNAWAARAVADTIFGWHCRGLSLVLCLRTPDSSLGVLMCEKPRILTAEECTQPDILIGGPQEAFNLIGRTNPPPGSHSFGALLRHDTGIAIVAEPLKQAQALAALERLIELSRPERPYFEGHDFAHDEVAVTGHRKHLRTSGNRQASIHYLEAGRGVPTIFLHTAGADSRQYLHQLADCALQTSHRMLAFDMPWHGLSSGEDNQEFTAGYQLTEEAYLDWCAGFIEQVAGGPAIIIGCSMGAAIALTLTARRPDLVLGCIALEAPMTAPGRRSELLTDARIADSQHNPAYVRAMLGPNCPQRQRDEACAIYAQARPGIYMGDLAYYSNEYDGARIAAPLAISGRPVALLTGSYDYSASPANTRQLHDAVNSDNVTFNEMPELGHFPMIEDPTRFRPHLLTALKRLGD</sequence>
<dbReference type="Pfam" id="PF12697">
    <property type="entry name" value="Abhydrolase_6"/>
    <property type="match status" value="1"/>
</dbReference>
<dbReference type="InterPro" id="IPR000073">
    <property type="entry name" value="AB_hydrolase_1"/>
</dbReference>
<keyword evidence="2" id="KW-0378">Hydrolase</keyword>
<keyword evidence="3" id="KW-1185">Reference proteome</keyword>
<dbReference type="Proteomes" id="UP001081283">
    <property type="component" value="Unassembled WGS sequence"/>
</dbReference>
<dbReference type="EMBL" id="JAOVZQ010000001">
    <property type="protein sequence ID" value="MCY0093284.1"/>
    <property type="molecule type" value="Genomic_DNA"/>
</dbReference>
<dbReference type="Gene3D" id="3.40.50.1820">
    <property type="entry name" value="alpha/beta hydrolase"/>
    <property type="match status" value="1"/>
</dbReference>
<dbReference type="InterPro" id="IPR029058">
    <property type="entry name" value="AB_hydrolase_fold"/>
</dbReference>
<comment type="caution">
    <text evidence="2">The sequence shown here is derived from an EMBL/GenBank/DDBJ whole genome shotgun (WGS) entry which is preliminary data.</text>
</comment>
<dbReference type="InterPro" id="IPR050228">
    <property type="entry name" value="Carboxylesterase_BioH"/>
</dbReference>
<gene>
    <name evidence="2" type="ORF">OEG82_04455</name>
</gene>
<protein>
    <submittedName>
        <fullName evidence="2">Alpha/beta hydrolase</fullName>
    </submittedName>
</protein>
<dbReference type="GO" id="GO:0016787">
    <property type="term" value="F:hydrolase activity"/>
    <property type="evidence" value="ECO:0007669"/>
    <property type="project" value="UniProtKB-KW"/>
</dbReference>
<dbReference type="SUPFAM" id="SSF53474">
    <property type="entry name" value="alpha/beta-Hydrolases"/>
    <property type="match status" value="1"/>
</dbReference>